<organism evidence="3 4">
    <name type="scientific">SAR86 cluster bacterium</name>
    <dbReference type="NCBI Taxonomy" id="2030880"/>
    <lineage>
        <taxon>Bacteria</taxon>
        <taxon>Pseudomonadati</taxon>
        <taxon>Pseudomonadota</taxon>
        <taxon>Gammaproteobacteria</taxon>
        <taxon>SAR86 cluster</taxon>
    </lineage>
</organism>
<dbReference type="Pfam" id="PF05721">
    <property type="entry name" value="PhyH"/>
    <property type="match status" value="1"/>
</dbReference>
<proteinExistence type="predicted"/>
<name>A0A973A6R8_9GAMM</name>
<dbReference type="PANTHER" id="PTHR20883">
    <property type="entry name" value="PHYTANOYL-COA DIOXYGENASE DOMAIN CONTAINING 1"/>
    <property type="match status" value="1"/>
</dbReference>
<dbReference type="AlphaFoldDB" id="A0A973A6R8"/>
<protein>
    <submittedName>
        <fullName evidence="3">Phytanoyl-CoA dioxygenase family protein</fullName>
    </submittedName>
</protein>
<sequence length="324" mass="34927">MHCWKTGLIDEDTAADTCFTLCCVTLLAQISTSTTALPQATGVNSMAIQEISADAPLSTLLTALREDGGLIIKGMFDRDLIQTMDVAITAAAIDFQAGAATQGLGDDGKSFVGSNTIRFSSLGKISPAYFHMLDNPIYAALADAVLLPHCGSYWVNTAQAMLIGPGSKAQVLHRDCGNWPYVSETHWPDSPEATLSAMIALHDITDELGATRVVPGSHLWPDYGQQADASLSYPAEMQAGDALIYSGKLIHGGGANQTTDHWRRAMHLSFVLGWLTPEESSPIDYTDADLAQQSPRVQRLLGHRSYDPRPHRGGGLWLRHVDPI</sequence>
<dbReference type="Gene3D" id="2.60.120.620">
    <property type="entry name" value="q2cbj1_9rhob like domain"/>
    <property type="match status" value="1"/>
</dbReference>
<keyword evidence="2" id="KW-0408">Iron</keyword>
<reference evidence="3" key="1">
    <citation type="submission" date="2020-05" db="EMBL/GenBank/DDBJ databases">
        <title>Sulfur intermediates as new biogeochemical hubs in an aquatic model microbial ecosystem.</title>
        <authorList>
            <person name="Vigneron A."/>
        </authorList>
    </citation>
    <scope>NUCLEOTIDE SEQUENCE</scope>
    <source>
        <strain evidence="3">Bin.250</strain>
    </source>
</reference>
<dbReference type="PANTHER" id="PTHR20883:SF15">
    <property type="entry name" value="PHYTANOYL-COA DIOXYGENASE DOMAIN-CONTAINING PROTEIN 1"/>
    <property type="match status" value="1"/>
</dbReference>
<evidence type="ECO:0000256" key="2">
    <source>
        <dbReference type="ARBA" id="ARBA00023004"/>
    </source>
</evidence>
<dbReference type="EMBL" id="JABMOJ010000038">
    <property type="protein sequence ID" value="NQV63899.1"/>
    <property type="molecule type" value="Genomic_DNA"/>
</dbReference>
<dbReference type="SUPFAM" id="SSF51197">
    <property type="entry name" value="Clavaminate synthase-like"/>
    <property type="match status" value="1"/>
</dbReference>
<comment type="caution">
    <text evidence="3">The sequence shown here is derived from an EMBL/GenBank/DDBJ whole genome shotgun (WGS) entry which is preliminary data.</text>
</comment>
<evidence type="ECO:0000313" key="4">
    <source>
        <dbReference type="Proteomes" id="UP000754644"/>
    </source>
</evidence>
<evidence type="ECO:0000313" key="3">
    <source>
        <dbReference type="EMBL" id="NQV63899.1"/>
    </source>
</evidence>
<dbReference type="InterPro" id="IPR008775">
    <property type="entry name" value="Phytyl_CoA_dOase-like"/>
</dbReference>
<dbReference type="GO" id="GO:0005506">
    <property type="term" value="F:iron ion binding"/>
    <property type="evidence" value="ECO:0007669"/>
    <property type="project" value="UniProtKB-ARBA"/>
</dbReference>
<dbReference type="GO" id="GO:0016706">
    <property type="term" value="F:2-oxoglutarate-dependent dioxygenase activity"/>
    <property type="evidence" value="ECO:0007669"/>
    <property type="project" value="UniProtKB-ARBA"/>
</dbReference>
<accession>A0A973A6R8</accession>
<keyword evidence="3" id="KW-0560">Oxidoreductase</keyword>
<evidence type="ECO:0000256" key="1">
    <source>
        <dbReference type="ARBA" id="ARBA00022723"/>
    </source>
</evidence>
<keyword evidence="1" id="KW-0479">Metal-binding</keyword>
<keyword evidence="3" id="KW-0223">Dioxygenase</keyword>
<gene>
    <name evidence="3" type="ORF">HQ497_00920</name>
</gene>
<dbReference type="Proteomes" id="UP000754644">
    <property type="component" value="Unassembled WGS sequence"/>
</dbReference>